<dbReference type="EMBL" id="CDMZ01000117">
    <property type="protein sequence ID" value="CEM07104.1"/>
    <property type="molecule type" value="Genomic_DNA"/>
</dbReference>
<evidence type="ECO:0000313" key="2">
    <source>
        <dbReference type="EMBL" id="CEM07104.1"/>
    </source>
</evidence>
<reference evidence="2" key="1">
    <citation type="submission" date="2014-11" db="EMBL/GenBank/DDBJ databases">
        <authorList>
            <person name="Otto D Thomas"/>
            <person name="Naeem Raeece"/>
        </authorList>
    </citation>
    <scope>NUCLEOTIDE SEQUENCE</scope>
</reference>
<protein>
    <submittedName>
        <fullName evidence="2">Uncharacterized protein</fullName>
    </submittedName>
</protein>
<feature type="region of interest" description="Disordered" evidence="1">
    <location>
        <begin position="1"/>
        <end position="34"/>
    </location>
</feature>
<name>A0A0G4F4U0_9ALVE</name>
<organism evidence="2">
    <name type="scientific">Chromera velia CCMP2878</name>
    <dbReference type="NCBI Taxonomy" id="1169474"/>
    <lineage>
        <taxon>Eukaryota</taxon>
        <taxon>Sar</taxon>
        <taxon>Alveolata</taxon>
        <taxon>Colpodellida</taxon>
        <taxon>Chromeraceae</taxon>
        <taxon>Chromera</taxon>
    </lineage>
</organism>
<dbReference type="AlphaFoldDB" id="A0A0G4F4U0"/>
<evidence type="ECO:0000256" key="1">
    <source>
        <dbReference type="SAM" id="MobiDB-lite"/>
    </source>
</evidence>
<proteinExistence type="predicted"/>
<sequence>MTRRSSEKVPVGEGYEQKGPSHQPQQENQDASPAFPLVPPIHSLFLTFLPGLSPFMPLPYPTALQCGAPTVSMPQRTDPSERLAALREVARIYREKRRHIMKDMPRDGVVKKLQYRETGVDGIVAVTKPVGMHFTLKELPEETDLKKVRGSLNLEKAL</sequence>
<accession>A0A0G4F4U0</accession>
<feature type="compositionally biased region" description="Polar residues" evidence="1">
    <location>
        <begin position="20"/>
        <end position="31"/>
    </location>
</feature>
<dbReference type="VEuPathDB" id="CryptoDB:Cvel_15145"/>
<gene>
    <name evidence="2" type="ORF">Cvel_15145</name>
</gene>